<name>A0AAD6Y209_9AGAR</name>
<dbReference type="EMBL" id="JARJCW010000114">
    <property type="protein sequence ID" value="KAJ7192897.1"/>
    <property type="molecule type" value="Genomic_DNA"/>
</dbReference>
<comment type="caution">
    <text evidence="1">The sequence shown here is derived from an EMBL/GenBank/DDBJ whole genome shotgun (WGS) entry which is preliminary data.</text>
</comment>
<protein>
    <submittedName>
        <fullName evidence="1">Uncharacterized protein</fullName>
    </submittedName>
</protein>
<dbReference type="Proteomes" id="UP001219525">
    <property type="component" value="Unassembled WGS sequence"/>
</dbReference>
<accession>A0AAD6Y209</accession>
<sequence length="134" mass="14265">MPAACAVDCLLPAPSTACCLRRRLPAAARCPLPAARCPLPAVHCPPVAVPAVRRTSLAPVLACIFCDSILSIYNSEEAMKVWLEELATAGTVPQSGTVTKANLARCKSQPCTLINILYINPDGSGNKWTESRIY</sequence>
<evidence type="ECO:0000313" key="1">
    <source>
        <dbReference type="EMBL" id="KAJ7192897.1"/>
    </source>
</evidence>
<keyword evidence="2" id="KW-1185">Reference proteome</keyword>
<proteinExistence type="predicted"/>
<reference evidence="1" key="1">
    <citation type="submission" date="2023-03" db="EMBL/GenBank/DDBJ databases">
        <title>Massive genome expansion in bonnet fungi (Mycena s.s.) driven by repeated elements and novel gene families across ecological guilds.</title>
        <authorList>
            <consortium name="Lawrence Berkeley National Laboratory"/>
            <person name="Harder C.B."/>
            <person name="Miyauchi S."/>
            <person name="Viragh M."/>
            <person name="Kuo A."/>
            <person name="Thoen E."/>
            <person name="Andreopoulos B."/>
            <person name="Lu D."/>
            <person name="Skrede I."/>
            <person name="Drula E."/>
            <person name="Henrissat B."/>
            <person name="Morin E."/>
            <person name="Kohler A."/>
            <person name="Barry K."/>
            <person name="LaButti K."/>
            <person name="Morin E."/>
            <person name="Salamov A."/>
            <person name="Lipzen A."/>
            <person name="Mereny Z."/>
            <person name="Hegedus B."/>
            <person name="Baldrian P."/>
            <person name="Stursova M."/>
            <person name="Weitz H."/>
            <person name="Taylor A."/>
            <person name="Grigoriev I.V."/>
            <person name="Nagy L.G."/>
            <person name="Martin F."/>
            <person name="Kauserud H."/>
        </authorList>
    </citation>
    <scope>NUCLEOTIDE SEQUENCE</scope>
    <source>
        <strain evidence="1">9144</strain>
    </source>
</reference>
<organism evidence="1 2">
    <name type="scientific">Mycena pura</name>
    <dbReference type="NCBI Taxonomy" id="153505"/>
    <lineage>
        <taxon>Eukaryota</taxon>
        <taxon>Fungi</taxon>
        <taxon>Dikarya</taxon>
        <taxon>Basidiomycota</taxon>
        <taxon>Agaricomycotina</taxon>
        <taxon>Agaricomycetes</taxon>
        <taxon>Agaricomycetidae</taxon>
        <taxon>Agaricales</taxon>
        <taxon>Marasmiineae</taxon>
        <taxon>Mycenaceae</taxon>
        <taxon>Mycena</taxon>
    </lineage>
</organism>
<dbReference type="AlphaFoldDB" id="A0AAD6Y209"/>
<evidence type="ECO:0000313" key="2">
    <source>
        <dbReference type="Proteomes" id="UP001219525"/>
    </source>
</evidence>
<gene>
    <name evidence="1" type="ORF">GGX14DRAFT_405954</name>
</gene>